<dbReference type="InterPro" id="IPR050204">
    <property type="entry name" value="AraC_XylS_family_regulators"/>
</dbReference>
<evidence type="ECO:0000259" key="4">
    <source>
        <dbReference type="PROSITE" id="PS01124"/>
    </source>
</evidence>
<organism evidence="5 6">
    <name type="scientific">Ktedonospora formicarum</name>
    <dbReference type="NCBI Taxonomy" id="2778364"/>
    <lineage>
        <taxon>Bacteria</taxon>
        <taxon>Bacillati</taxon>
        <taxon>Chloroflexota</taxon>
        <taxon>Ktedonobacteria</taxon>
        <taxon>Ktedonobacterales</taxon>
        <taxon>Ktedonobacteraceae</taxon>
        <taxon>Ktedonospora</taxon>
    </lineage>
</organism>
<dbReference type="SMART" id="SM00342">
    <property type="entry name" value="HTH_ARAC"/>
    <property type="match status" value="1"/>
</dbReference>
<gene>
    <name evidence="5" type="ORF">KSX_89060</name>
</gene>
<evidence type="ECO:0000313" key="6">
    <source>
        <dbReference type="Proteomes" id="UP000612362"/>
    </source>
</evidence>
<evidence type="ECO:0000313" key="5">
    <source>
        <dbReference type="EMBL" id="GHO50743.1"/>
    </source>
</evidence>
<dbReference type="PANTHER" id="PTHR46796">
    <property type="entry name" value="HTH-TYPE TRANSCRIPTIONAL ACTIVATOR RHAS-RELATED"/>
    <property type="match status" value="1"/>
</dbReference>
<evidence type="ECO:0000256" key="3">
    <source>
        <dbReference type="ARBA" id="ARBA00023163"/>
    </source>
</evidence>
<dbReference type="EMBL" id="BNJF01000009">
    <property type="protein sequence ID" value="GHO50743.1"/>
    <property type="molecule type" value="Genomic_DNA"/>
</dbReference>
<sequence>MEERQFQLTCYQSARDLAHFVEHYWIVTWDFRGQGAYLAEILPHPRVHLVIAKDQSRVFGVVKGAFSYRYEESSCVFGVRFKPGAVYPLLHMPLAQFTNTSLSIKETLGIEDAVLEKALLLQEDKAAMIEYIEHFLRKGLPERDEHEKVIQQILDHIVTNREISRVEDLVSRFNLSKRTLQRLFHQYVGVSPKWVIQHYRLHEVARRLTEGDGVEWSQLALDLGYCDQAHFSRAFKATVGKAPAAYAKTVGADSSASSTCVILHKVDEV</sequence>
<dbReference type="Proteomes" id="UP000612362">
    <property type="component" value="Unassembled WGS sequence"/>
</dbReference>
<dbReference type="SUPFAM" id="SSF46689">
    <property type="entry name" value="Homeodomain-like"/>
    <property type="match status" value="1"/>
</dbReference>
<evidence type="ECO:0000256" key="1">
    <source>
        <dbReference type="ARBA" id="ARBA00023015"/>
    </source>
</evidence>
<dbReference type="RefSeq" id="WP_220199715.1">
    <property type="nucleotide sequence ID" value="NZ_BNJF01000009.1"/>
</dbReference>
<keyword evidence="6" id="KW-1185">Reference proteome</keyword>
<dbReference type="InterPro" id="IPR009057">
    <property type="entry name" value="Homeodomain-like_sf"/>
</dbReference>
<name>A0A8J3MYF2_9CHLR</name>
<dbReference type="PANTHER" id="PTHR46796:SF15">
    <property type="entry name" value="BLL1074 PROTEIN"/>
    <property type="match status" value="1"/>
</dbReference>
<evidence type="ECO:0000256" key="2">
    <source>
        <dbReference type="ARBA" id="ARBA00023125"/>
    </source>
</evidence>
<keyword evidence="2" id="KW-0238">DNA-binding</keyword>
<dbReference type="Pfam" id="PF12833">
    <property type="entry name" value="HTH_18"/>
    <property type="match status" value="1"/>
</dbReference>
<reference evidence="5" key="1">
    <citation type="submission" date="2020-10" db="EMBL/GenBank/DDBJ databases">
        <title>Taxonomic study of unclassified bacteria belonging to the class Ktedonobacteria.</title>
        <authorList>
            <person name="Yabe S."/>
            <person name="Wang C.M."/>
            <person name="Zheng Y."/>
            <person name="Sakai Y."/>
            <person name="Cavaletti L."/>
            <person name="Monciardini P."/>
            <person name="Donadio S."/>
        </authorList>
    </citation>
    <scope>NUCLEOTIDE SEQUENCE</scope>
    <source>
        <strain evidence="5">SOSP1-1</strain>
    </source>
</reference>
<feature type="domain" description="HTH araC/xylS-type" evidence="4">
    <location>
        <begin position="147"/>
        <end position="249"/>
    </location>
</feature>
<dbReference type="GO" id="GO:0003700">
    <property type="term" value="F:DNA-binding transcription factor activity"/>
    <property type="evidence" value="ECO:0007669"/>
    <property type="project" value="InterPro"/>
</dbReference>
<proteinExistence type="predicted"/>
<dbReference type="InterPro" id="IPR046532">
    <property type="entry name" value="DUF6597"/>
</dbReference>
<comment type="caution">
    <text evidence="5">The sequence shown here is derived from an EMBL/GenBank/DDBJ whole genome shotgun (WGS) entry which is preliminary data.</text>
</comment>
<dbReference type="Pfam" id="PF20240">
    <property type="entry name" value="DUF6597"/>
    <property type="match status" value="1"/>
</dbReference>
<dbReference type="GO" id="GO:0043565">
    <property type="term" value="F:sequence-specific DNA binding"/>
    <property type="evidence" value="ECO:0007669"/>
    <property type="project" value="InterPro"/>
</dbReference>
<keyword evidence="1" id="KW-0805">Transcription regulation</keyword>
<dbReference type="AlphaFoldDB" id="A0A8J3MYF2"/>
<protein>
    <submittedName>
        <fullName evidence="5">AraC family transcriptional regulator</fullName>
    </submittedName>
</protein>
<accession>A0A8J3MYF2</accession>
<dbReference type="PROSITE" id="PS01124">
    <property type="entry name" value="HTH_ARAC_FAMILY_2"/>
    <property type="match status" value="1"/>
</dbReference>
<dbReference type="Gene3D" id="1.10.10.60">
    <property type="entry name" value="Homeodomain-like"/>
    <property type="match status" value="1"/>
</dbReference>
<dbReference type="InterPro" id="IPR018060">
    <property type="entry name" value="HTH_AraC"/>
</dbReference>
<keyword evidence="3" id="KW-0804">Transcription</keyword>